<gene>
    <name evidence="1" type="ORF">CEXT_540971</name>
</gene>
<evidence type="ECO:0000313" key="1">
    <source>
        <dbReference type="EMBL" id="GIZ05321.1"/>
    </source>
</evidence>
<comment type="caution">
    <text evidence="1">The sequence shown here is derived from an EMBL/GenBank/DDBJ whole genome shotgun (WGS) entry which is preliminary data.</text>
</comment>
<dbReference type="EMBL" id="BPLR01019285">
    <property type="protein sequence ID" value="GIZ05321.1"/>
    <property type="molecule type" value="Genomic_DNA"/>
</dbReference>
<proteinExistence type="predicted"/>
<evidence type="ECO:0000313" key="2">
    <source>
        <dbReference type="Proteomes" id="UP001054945"/>
    </source>
</evidence>
<reference evidence="1 2" key="1">
    <citation type="submission" date="2021-06" db="EMBL/GenBank/DDBJ databases">
        <title>Caerostris extrusa draft genome.</title>
        <authorList>
            <person name="Kono N."/>
            <person name="Arakawa K."/>
        </authorList>
    </citation>
    <scope>NUCLEOTIDE SEQUENCE [LARGE SCALE GENOMIC DNA]</scope>
</reference>
<protein>
    <submittedName>
        <fullName evidence="1">Uncharacterized protein</fullName>
    </submittedName>
</protein>
<organism evidence="1 2">
    <name type="scientific">Caerostris extrusa</name>
    <name type="common">Bark spider</name>
    <name type="synonym">Caerostris bankana</name>
    <dbReference type="NCBI Taxonomy" id="172846"/>
    <lineage>
        <taxon>Eukaryota</taxon>
        <taxon>Metazoa</taxon>
        <taxon>Ecdysozoa</taxon>
        <taxon>Arthropoda</taxon>
        <taxon>Chelicerata</taxon>
        <taxon>Arachnida</taxon>
        <taxon>Araneae</taxon>
        <taxon>Araneomorphae</taxon>
        <taxon>Entelegynae</taxon>
        <taxon>Araneoidea</taxon>
        <taxon>Araneidae</taxon>
        <taxon>Caerostris</taxon>
    </lineage>
</organism>
<sequence>MPYSLKNQHVLERDASLNDGYTANLTWLLLSTSRSKNLLFSYLGPRERSPNYQSNPPQLCTPSNRSLRIWRTSAHRSAMTASAREILLLDQGSLQYQVSMKL</sequence>
<name>A0AAV4YFX0_CAEEX</name>
<keyword evidence="2" id="KW-1185">Reference proteome</keyword>
<accession>A0AAV4YFX0</accession>
<dbReference type="AlphaFoldDB" id="A0AAV4YFX0"/>
<dbReference type="Proteomes" id="UP001054945">
    <property type="component" value="Unassembled WGS sequence"/>
</dbReference>